<evidence type="ECO:0000313" key="1">
    <source>
        <dbReference type="EMBL" id="MDR6525497.1"/>
    </source>
</evidence>
<dbReference type="AlphaFoldDB" id="A0AAE4C289"/>
<gene>
    <name evidence="1" type="ORF">J2787_000867</name>
</gene>
<comment type="caution">
    <text evidence="1">The sequence shown here is derived from an EMBL/GenBank/DDBJ whole genome shotgun (WGS) entry which is preliminary data.</text>
</comment>
<proteinExistence type="predicted"/>
<evidence type="ECO:0000313" key="2">
    <source>
        <dbReference type="Proteomes" id="UP001184861"/>
    </source>
</evidence>
<accession>A0AAE4C289</accession>
<dbReference type="EMBL" id="JAVDQY010000001">
    <property type="protein sequence ID" value="MDR6525497.1"/>
    <property type="molecule type" value="Genomic_DNA"/>
</dbReference>
<organism evidence="1 2">
    <name type="scientific">Chryseobacterium rhizosphaerae</name>
    <dbReference type="NCBI Taxonomy" id="395937"/>
    <lineage>
        <taxon>Bacteria</taxon>
        <taxon>Pseudomonadati</taxon>
        <taxon>Bacteroidota</taxon>
        <taxon>Flavobacteriia</taxon>
        <taxon>Flavobacteriales</taxon>
        <taxon>Weeksellaceae</taxon>
        <taxon>Chryseobacterium group</taxon>
        <taxon>Chryseobacterium</taxon>
    </lineage>
</organism>
<dbReference type="RefSeq" id="WP_202272542.1">
    <property type="nucleotide sequence ID" value="NZ_JAVDQY010000001.1"/>
</dbReference>
<sequence length="129" mass="14203">MTITNKQLTDENGNAINGMTDGAGGQISIVNYQNGDFKHTFKHELGHQLGLDGEGYQRPGFAYPNEDSNTIIDNNGQYNVTTMQKAKAAMTPTSAKTGDIFKASKTNPNFIRSSQLKNEVQKFNTKITR</sequence>
<reference evidence="1" key="1">
    <citation type="submission" date="2023-07" db="EMBL/GenBank/DDBJ databases">
        <title>Sorghum-associated microbial communities from plants grown in Nebraska, USA.</title>
        <authorList>
            <person name="Schachtman D."/>
        </authorList>
    </citation>
    <scope>NUCLEOTIDE SEQUENCE</scope>
    <source>
        <strain evidence="1">DS2360</strain>
    </source>
</reference>
<protein>
    <submittedName>
        <fullName evidence="1">Uncharacterized protein</fullName>
    </submittedName>
</protein>
<name>A0AAE4C289_9FLAO</name>
<dbReference type="SUPFAM" id="SSF55486">
    <property type="entry name" value="Metalloproteases ('zincins'), catalytic domain"/>
    <property type="match status" value="1"/>
</dbReference>
<dbReference type="Proteomes" id="UP001184861">
    <property type="component" value="Unassembled WGS sequence"/>
</dbReference>